<name>A0ABR2LWK5_9ASPA</name>
<sequence length="85" mass="9201">MMFSQVIANGDLACAPNSRIFEHESIDEHDGSPEHGAQDINEIEDTAAKQKRAAKGKCSKIFAKKARSSAMDELVETSSIIGCCM</sequence>
<accession>A0ABR2LWK5</accession>
<dbReference type="EMBL" id="JBBWWR010000014">
    <property type="protein sequence ID" value="KAK8953114.1"/>
    <property type="molecule type" value="Genomic_DNA"/>
</dbReference>
<evidence type="ECO:0000313" key="2">
    <source>
        <dbReference type="Proteomes" id="UP001412067"/>
    </source>
</evidence>
<reference evidence="1 2" key="1">
    <citation type="journal article" date="2022" name="Nat. Plants">
        <title>Genomes of leafy and leafless Platanthera orchids illuminate the evolution of mycoheterotrophy.</title>
        <authorList>
            <person name="Li M.H."/>
            <person name="Liu K.W."/>
            <person name="Li Z."/>
            <person name="Lu H.C."/>
            <person name="Ye Q.L."/>
            <person name="Zhang D."/>
            <person name="Wang J.Y."/>
            <person name="Li Y.F."/>
            <person name="Zhong Z.M."/>
            <person name="Liu X."/>
            <person name="Yu X."/>
            <person name="Liu D.K."/>
            <person name="Tu X.D."/>
            <person name="Liu B."/>
            <person name="Hao Y."/>
            <person name="Liao X.Y."/>
            <person name="Jiang Y.T."/>
            <person name="Sun W.H."/>
            <person name="Chen J."/>
            <person name="Chen Y.Q."/>
            <person name="Ai Y."/>
            <person name="Zhai J.W."/>
            <person name="Wu S.S."/>
            <person name="Zhou Z."/>
            <person name="Hsiao Y.Y."/>
            <person name="Wu W.L."/>
            <person name="Chen Y.Y."/>
            <person name="Lin Y.F."/>
            <person name="Hsu J.L."/>
            <person name="Li C.Y."/>
            <person name="Wang Z.W."/>
            <person name="Zhao X."/>
            <person name="Zhong W.Y."/>
            <person name="Ma X.K."/>
            <person name="Ma L."/>
            <person name="Huang J."/>
            <person name="Chen G.Z."/>
            <person name="Huang M.Z."/>
            <person name="Huang L."/>
            <person name="Peng D.H."/>
            <person name="Luo Y.B."/>
            <person name="Zou S.Q."/>
            <person name="Chen S.P."/>
            <person name="Lan S."/>
            <person name="Tsai W.C."/>
            <person name="Van de Peer Y."/>
            <person name="Liu Z.J."/>
        </authorList>
    </citation>
    <scope>NUCLEOTIDE SEQUENCE [LARGE SCALE GENOMIC DNA]</scope>
    <source>
        <strain evidence="1">Lor288</strain>
    </source>
</reference>
<keyword evidence="2" id="KW-1185">Reference proteome</keyword>
<dbReference type="Proteomes" id="UP001412067">
    <property type="component" value="Unassembled WGS sequence"/>
</dbReference>
<evidence type="ECO:0000313" key="1">
    <source>
        <dbReference type="EMBL" id="KAK8953114.1"/>
    </source>
</evidence>
<proteinExistence type="predicted"/>
<protein>
    <submittedName>
        <fullName evidence="1">Uncharacterized protein</fullName>
    </submittedName>
</protein>
<organism evidence="1 2">
    <name type="scientific">Platanthera guangdongensis</name>
    <dbReference type="NCBI Taxonomy" id="2320717"/>
    <lineage>
        <taxon>Eukaryota</taxon>
        <taxon>Viridiplantae</taxon>
        <taxon>Streptophyta</taxon>
        <taxon>Embryophyta</taxon>
        <taxon>Tracheophyta</taxon>
        <taxon>Spermatophyta</taxon>
        <taxon>Magnoliopsida</taxon>
        <taxon>Liliopsida</taxon>
        <taxon>Asparagales</taxon>
        <taxon>Orchidaceae</taxon>
        <taxon>Orchidoideae</taxon>
        <taxon>Orchideae</taxon>
        <taxon>Orchidinae</taxon>
        <taxon>Platanthera</taxon>
    </lineage>
</organism>
<comment type="caution">
    <text evidence="1">The sequence shown here is derived from an EMBL/GenBank/DDBJ whole genome shotgun (WGS) entry which is preliminary data.</text>
</comment>
<gene>
    <name evidence="1" type="ORF">KSP40_PGU010774</name>
</gene>